<evidence type="ECO:0000256" key="1">
    <source>
        <dbReference type="SAM" id="SignalP"/>
    </source>
</evidence>
<dbReference type="PANTHER" id="PTHR33336:SF15">
    <property type="entry name" value="ABM DOMAIN-CONTAINING PROTEIN"/>
    <property type="match status" value="1"/>
</dbReference>
<feature type="signal peptide" evidence="1">
    <location>
        <begin position="1"/>
        <end position="21"/>
    </location>
</feature>
<organism evidence="3 4">
    <name type="scientific">Tannerella forsythia</name>
    <name type="common">Bacteroides forsythus</name>
    <dbReference type="NCBI Taxonomy" id="28112"/>
    <lineage>
        <taxon>Bacteria</taxon>
        <taxon>Pseudomonadati</taxon>
        <taxon>Bacteroidota</taxon>
        <taxon>Bacteroidia</taxon>
        <taxon>Bacteroidales</taxon>
        <taxon>Tannerellaceae</taxon>
        <taxon>Tannerella</taxon>
    </lineage>
</organism>
<dbReference type="AlphaFoldDB" id="A0A1D3UFH4"/>
<keyword evidence="3" id="KW-0560">Oxidoreductase</keyword>
<gene>
    <name evidence="3" type="primary">ycnE</name>
    <name evidence="3" type="ORF">TFUB20_00473</name>
</gene>
<keyword evidence="1" id="KW-0732">Signal</keyword>
<dbReference type="EC" id="1.-.-.-" evidence="3"/>
<dbReference type="PROSITE" id="PS51725">
    <property type="entry name" value="ABM"/>
    <property type="match status" value="1"/>
</dbReference>
<dbReference type="InterPro" id="IPR011008">
    <property type="entry name" value="Dimeric_a/b-barrel"/>
</dbReference>
<dbReference type="SUPFAM" id="SSF54909">
    <property type="entry name" value="Dimeric alpha+beta barrel"/>
    <property type="match status" value="1"/>
</dbReference>
<keyword evidence="3" id="KW-0503">Monooxygenase</keyword>
<accession>A0A1D3UFH4</accession>
<dbReference type="Gene3D" id="3.30.70.100">
    <property type="match status" value="1"/>
</dbReference>
<dbReference type="PANTHER" id="PTHR33336">
    <property type="entry name" value="QUINOL MONOOXYGENASE YGIN-RELATED"/>
    <property type="match status" value="1"/>
</dbReference>
<evidence type="ECO:0000259" key="2">
    <source>
        <dbReference type="PROSITE" id="PS51725"/>
    </source>
</evidence>
<evidence type="ECO:0000313" key="4">
    <source>
        <dbReference type="Proteomes" id="UP000182057"/>
    </source>
</evidence>
<name>A0A1D3UFH4_TANFO</name>
<evidence type="ECO:0000313" key="3">
    <source>
        <dbReference type="EMBL" id="SCQ18806.1"/>
    </source>
</evidence>
<proteinExistence type="predicted"/>
<protein>
    <submittedName>
        <fullName evidence="3">Putative monooxygenase YcnE</fullName>
        <ecNumber evidence="3">1.-.-.-</ecNumber>
    </submittedName>
</protein>
<reference evidence="3 4" key="1">
    <citation type="submission" date="2016-09" db="EMBL/GenBank/DDBJ databases">
        <authorList>
            <person name="Capua I."/>
            <person name="De Benedictis P."/>
            <person name="Joannis T."/>
            <person name="Lombin L.H."/>
            <person name="Cattoli G."/>
        </authorList>
    </citation>
    <scope>NUCLEOTIDE SEQUENCE [LARGE SCALE GENOMIC DNA]</scope>
    <source>
        <strain evidence="3 4">UB20</strain>
    </source>
</reference>
<dbReference type="GeneID" id="34757878"/>
<dbReference type="InterPro" id="IPR050744">
    <property type="entry name" value="AI-2_Isomerase_LsrG"/>
</dbReference>
<dbReference type="Pfam" id="PF03992">
    <property type="entry name" value="ABM"/>
    <property type="match status" value="1"/>
</dbReference>
<dbReference type="RefSeq" id="WP_014223966.1">
    <property type="nucleotide sequence ID" value="NZ_CAJPTF010000011.1"/>
</dbReference>
<feature type="chain" id="PRO_5010263196" evidence="1">
    <location>
        <begin position="22"/>
        <end position="145"/>
    </location>
</feature>
<feature type="domain" description="ABM" evidence="2">
    <location>
        <begin position="56"/>
        <end position="145"/>
    </location>
</feature>
<dbReference type="EMBL" id="FMMM01000021">
    <property type="protein sequence ID" value="SCQ18806.1"/>
    <property type="molecule type" value="Genomic_DNA"/>
</dbReference>
<sequence precursor="true">MKKIGLLLMVIALIGTMSCNGGKSVDTDTLCAEKVAAAVQAACDSIRAAQPVRETKIIVARATVKSGKEKAFLEIAKKLVEATRAEEGNVSYTLYQSPEQPTTFIFYEAYKDAAAFETHASSEHFKAFADAITDLLDGDLLVEKF</sequence>
<dbReference type="GO" id="GO:0004497">
    <property type="term" value="F:monooxygenase activity"/>
    <property type="evidence" value="ECO:0007669"/>
    <property type="project" value="UniProtKB-KW"/>
</dbReference>
<dbReference type="InterPro" id="IPR007138">
    <property type="entry name" value="ABM_dom"/>
</dbReference>
<dbReference type="PROSITE" id="PS51257">
    <property type="entry name" value="PROKAR_LIPOPROTEIN"/>
    <property type="match status" value="1"/>
</dbReference>
<dbReference type="Proteomes" id="UP000182057">
    <property type="component" value="Unassembled WGS sequence"/>
</dbReference>